<dbReference type="Gene3D" id="3.40.50.11350">
    <property type="match status" value="1"/>
</dbReference>
<keyword evidence="2" id="KW-0294">Fucose metabolism</keyword>
<dbReference type="EMBL" id="JASJQH010007001">
    <property type="protein sequence ID" value="KAK9720800.1"/>
    <property type="molecule type" value="Genomic_DNA"/>
</dbReference>
<evidence type="ECO:0000256" key="1">
    <source>
        <dbReference type="ARBA" id="ARBA00022679"/>
    </source>
</evidence>
<name>A0ABR2W5J5_9FUNG</name>
<organism evidence="4 5">
    <name type="scientific">Basidiobolus ranarum</name>
    <dbReference type="NCBI Taxonomy" id="34480"/>
    <lineage>
        <taxon>Eukaryota</taxon>
        <taxon>Fungi</taxon>
        <taxon>Fungi incertae sedis</taxon>
        <taxon>Zoopagomycota</taxon>
        <taxon>Entomophthoromycotina</taxon>
        <taxon>Basidiobolomycetes</taxon>
        <taxon>Basidiobolales</taxon>
        <taxon>Basidiobolaceae</taxon>
        <taxon>Basidiobolus</taxon>
    </lineage>
</organism>
<dbReference type="CDD" id="cd11296">
    <property type="entry name" value="O-FucT_like"/>
    <property type="match status" value="1"/>
</dbReference>
<proteinExistence type="predicted"/>
<keyword evidence="5" id="KW-1185">Reference proteome</keyword>
<keyword evidence="3" id="KW-0119">Carbohydrate metabolism</keyword>
<dbReference type="PANTHER" id="PTHR36050">
    <property type="entry name" value="O-FUCOSYLTRANSFERASE 30"/>
    <property type="match status" value="1"/>
</dbReference>
<accession>A0ABR2W5J5</accession>
<evidence type="ECO:0000313" key="5">
    <source>
        <dbReference type="Proteomes" id="UP001479436"/>
    </source>
</evidence>
<protein>
    <recommendedName>
        <fullName evidence="6">O-fucosyltransferase family protein</fullName>
    </recommendedName>
</protein>
<evidence type="ECO:0000313" key="4">
    <source>
        <dbReference type="EMBL" id="KAK9720800.1"/>
    </source>
</evidence>
<dbReference type="InterPro" id="IPR019378">
    <property type="entry name" value="GDP-Fuc_O-FucTrfase"/>
</dbReference>
<gene>
    <name evidence="4" type="ORF">K7432_003902</name>
</gene>
<dbReference type="Pfam" id="PF10250">
    <property type="entry name" value="O-FucT"/>
    <property type="match status" value="1"/>
</dbReference>
<keyword evidence="1" id="KW-0808">Transferase</keyword>
<dbReference type="PANTHER" id="PTHR36050:SF1">
    <property type="entry name" value="O-FUCOSYLTRANSFERASE 30"/>
    <property type="match status" value="1"/>
</dbReference>
<evidence type="ECO:0008006" key="6">
    <source>
        <dbReference type="Google" id="ProtNLM"/>
    </source>
</evidence>
<dbReference type="Proteomes" id="UP001479436">
    <property type="component" value="Unassembled WGS sequence"/>
</dbReference>
<reference evidence="4 5" key="1">
    <citation type="submission" date="2023-04" db="EMBL/GenBank/DDBJ databases">
        <title>Genome of Basidiobolus ranarum AG-B5.</title>
        <authorList>
            <person name="Stajich J.E."/>
            <person name="Carter-House D."/>
            <person name="Gryganskyi A."/>
        </authorList>
    </citation>
    <scope>NUCLEOTIDE SEQUENCE [LARGE SCALE GENOMIC DNA]</scope>
    <source>
        <strain evidence="4 5">AG-B5</strain>
    </source>
</reference>
<sequence>MFRLHRRLVVVFTIALIFVFTITKYKKREFYVNNLDGLNLTPPFSNQTHQENQVYKPVPQENPSNISNSKPEEKQEEKFLTYLPHSGFHNQRIALENAILLARYLNRTLLVPPVYLGDAQSWKPFDDLSAALEKRTKLGMAACSKYSGLPPTKGPKKCALYSGWTMLPWSSIYSLDSLQGFVRLRERDSMSISSLEQYGININQDIHFIKDTSLYDYRIFDYFPPGYIVGKYEQKIMVSELQEISDKLLHIGSIFGNLRVTTLLRGNAKEYKYILDKLQFTNPTLIRGSQSIVNQLGGMGNYLGIHLRVGDGAFSYKVEENARGILELMARMLPVVNGEGNEDQYEEKHPTLSGCLNRNPITVAKSPLVYLATDARNPRERTDFSPIFDRFPCTFILSDFIDSSASIHEENPWDGTSIHKYLVPMIDAITVAKGEFYVGTNQSTFSMFVRRMHNHYLGRPDPLKLKY</sequence>
<evidence type="ECO:0000256" key="3">
    <source>
        <dbReference type="ARBA" id="ARBA00023277"/>
    </source>
</evidence>
<evidence type="ECO:0000256" key="2">
    <source>
        <dbReference type="ARBA" id="ARBA00023253"/>
    </source>
</evidence>
<comment type="caution">
    <text evidence="4">The sequence shown here is derived from an EMBL/GenBank/DDBJ whole genome shotgun (WGS) entry which is preliminary data.</text>
</comment>